<gene>
    <name evidence="2" type="ORF">HMPREF9707_00986</name>
</gene>
<dbReference type="HOGENOM" id="CLU_040681_5_2_9"/>
<dbReference type="RefSeq" id="WP_006701633.1">
    <property type="nucleotide sequence ID" value="NZ_JH932301.1"/>
</dbReference>
<dbReference type="InterPro" id="IPR046348">
    <property type="entry name" value="SIS_dom_sf"/>
</dbReference>
<evidence type="ECO:0000313" key="3">
    <source>
        <dbReference type="Proteomes" id="UP000005147"/>
    </source>
</evidence>
<dbReference type="PROSITE" id="PS51464">
    <property type="entry name" value="SIS"/>
    <property type="match status" value="1"/>
</dbReference>
<comment type="caution">
    <text evidence="2">The sequence shown here is derived from an EMBL/GenBank/DDBJ whole genome shotgun (WGS) entry which is preliminary data.</text>
</comment>
<dbReference type="eggNOG" id="COG0794">
    <property type="taxonomic scope" value="Bacteria"/>
</dbReference>
<evidence type="ECO:0000259" key="1">
    <source>
        <dbReference type="PROSITE" id="PS51464"/>
    </source>
</evidence>
<evidence type="ECO:0000313" key="2">
    <source>
        <dbReference type="EMBL" id="EKB55799.1"/>
    </source>
</evidence>
<dbReference type="AlphaFoldDB" id="K1MIV5"/>
<keyword evidence="3" id="KW-1185">Reference proteome</keyword>
<protein>
    <recommendedName>
        <fullName evidence="1">SIS domain-containing protein</fullName>
    </recommendedName>
</protein>
<dbReference type="STRING" id="883112.HMPREF9707_00986"/>
<dbReference type="GO" id="GO:0097367">
    <property type="term" value="F:carbohydrate derivative binding"/>
    <property type="evidence" value="ECO:0007669"/>
    <property type="project" value="InterPro"/>
</dbReference>
<sequence length="208" mass="23110">MLLKSDTKKNIENVIRVHTENIKMLLTDDVNMQSNKLVKLIQNNSGFIFCLGSGTSSILAQKVVHSLNCIEYSSVYLSSSRTLHGGIGCIKEKDLVLFFSRGGETQELIKAAQILKEKKVELVVITENEDSTLASICQEVILLPKSEEIDRDNLLATGSFVMTCVFMDTTINMLAELSGFNKSSFKKNHPGGFVGLKLNQMDEEDKNE</sequence>
<dbReference type="GO" id="GO:1901135">
    <property type="term" value="P:carbohydrate derivative metabolic process"/>
    <property type="evidence" value="ECO:0007669"/>
    <property type="project" value="InterPro"/>
</dbReference>
<accession>K1MIV5</accession>
<dbReference type="EMBL" id="AGZE01000026">
    <property type="protein sequence ID" value="EKB55799.1"/>
    <property type="molecule type" value="Genomic_DNA"/>
</dbReference>
<dbReference type="PATRIC" id="fig|883112.3.peg.983"/>
<feature type="domain" description="SIS" evidence="1">
    <location>
        <begin position="37"/>
        <end position="180"/>
    </location>
</feature>
<proteinExistence type="predicted"/>
<dbReference type="SUPFAM" id="SSF53697">
    <property type="entry name" value="SIS domain"/>
    <property type="match status" value="1"/>
</dbReference>
<dbReference type="InterPro" id="IPR001347">
    <property type="entry name" value="SIS_dom"/>
</dbReference>
<dbReference type="Gene3D" id="3.40.50.10490">
    <property type="entry name" value="Glucose-6-phosphate isomerase like protein, domain 1"/>
    <property type="match status" value="1"/>
</dbReference>
<organism evidence="2 3">
    <name type="scientific">Falseniella ignava CCUG 37419</name>
    <dbReference type="NCBI Taxonomy" id="883112"/>
    <lineage>
        <taxon>Bacteria</taxon>
        <taxon>Bacillati</taxon>
        <taxon>Bacillota</taxon>
        <taxon>Bacilli</taxon>
        <taxon>Lactobacillales</taxon>
        <taxon>Aerococcaceae</taxon>
        <taxon>Falseniella</taxon>
    </lineage>
</organism>
<name>K1MIV5_9LACT</name>
<dbReference type="PANTHER" id="PTHR38418">
    <property type="entry name" value="SUGAR ISOMERASE, KPSF/GUTQ (AFU_ORTHOLOGUE AFUA_6G08860)"/>
    <property type="match status" value="1"/>
</dbReference>
<dbReference type="Proteomes" id="UP000005147">
    <property type="component" value="Unassembled WGS sequence"/>
</dbReference>
<reference evidence="2 3" key="1">
    <citation type="submission" date="2012-07" db="EMBL/GenBank/DDBJ databases">
        <title>The Genome Sequence of Facklamia ignava CCUG 37419.</title>
        <authorList>
            <consortium name="The Broad Institute Genome Sequencing Platform"/>
            <person name="Earl A."/>
            <person name="Ward D."/>
            <person name="Feldgarden M."/>
            <person name="Gevers D."/>
            <person name="Huys G."/>
            <person name="Walker B."/>
            <person name="Young S.K."/>
            <person name="Zeng Q."/>
            <person name="Gargeya S."/>
            <person name="Fitzgerald M."/>
            <person name="Haas B."/>
            <person name="Abouelleil A."/>
            <person name="Alvarado L."/>
            <person name="Arachchi H.M."/>
            <person name="Berlin A.M."/>
            <person name="Chapman S.B."/>
            <person name="Goldberg J."/>
            <person name="Griggs A."/>
            <person name="Gujja S."/>
            <person name="Hansen M."/>
            <person name="Howarth C."/>
            <person name="Imamovic A."/>
            <person name="Larimer J."/>
            <person name="McCowen C."/>
            <person name="Montmayeur A."/>
            <person name="Murphy C."/>
            <person name="Neiman D."/>
            <person name="Pearson M."/>
            <person name="Priest M."/>
            <person name="Roberts A."/>
            <person name="Saif S."/>
            <person name="Shea T."/>
            <person name="Sisk P."/>
            <person name="Sykes S."/>
            <person name="Wortman J."/>
            <person name="Nusbaum C."/>
            <person name="Birren B."/>
        </authorList>
    </citation>
    <scope>NUCLEOTIDE SEQUENCE [LARGE SCALE GENOMIC DNA]</scope>
    <source>
        <strain evidence="2 3">CCUG 37419</strain>
    </source>
</reference>
<dbReference type="PANTHER" id="PTHR38418:SF2">
    <property type="entry name" value="SUGAR ISOMERASE, KPSF_GUTQ (AFU_ORTHOLOGUE AFUA_6G08860)"/>
    <property type="match status" value="1"/>
</dbReference>
<dbReference type="Pfam" id="PF01380">
    <property type="entry name" value="SIS"/>
    <property type="match status" value="1"/>
</dbReference>